<keyword evidence="1 2" id="KW-0732">Signal</keyword>
<reference evidence="4 5" key="2">
    <citation type="submission" date="2020-01" db="EMBL/GenBank/DDBJ databases">
        <title>Microvirga sp. nov., an arsenate reduction bacterium isolated from Tibet hotspring sediments.</title>
        <authorList>
            <person name="Xian W.-D."/>
            <person name="Li W.-J."/>
        </authorList>
    </citation>
    <scope>NUCLEOTIDE SEQUENCE [LARGE SCALE GENOMIC DNA]</scope>
    <source>
        <strain evidence="4 5">KCTC 23863</strain>
    </source>
</reference>
<proteinExistence type="predicted"/>
<name>A0A7X3MS62_9HYPH</name>
<dbReference type="PANTHER" id="PTHR35037">
    <property type="entry name" value="C-TERMINAL REGION OF AIDA-LIKE PROTEIN"/>
    <property type="match status" value="1"/>
</dbReference>
<dbReference type="OrthoDB" id="9804931at2"/>
<dbReference type="InterPro" id="IPR012332">
    <property type="entry name" value="Autotransporter_pectin_lyase_C"/>
</dbReference>
<dbReference type="NCBIfam" id="TIGR01414">
    <property type="entry name" value="autotrans_barl"/>
    <property type="match status" value="1"/>
</dbReference>
<dbReference type="InterPro" id="IPR011050">
    <property type="entry name" value="Pectin_lyase_fold/virulence"/>
</dbReference>
<feature type="domain" description="Autotransporter" evidence="3">
    <location>
        <begin position="776"/>
        <end position="1053"/>
    </location>
</feature>
<dbReference type="NCBIfam" id="TIGR02601">
    <property type="entry name" value="autotrns_rpt"/>
    <property type="match status" value="4"/>
</dbReference>
<dbReference type="Gene3D" id="2.160.20.20">
    <property type="match status" value="2"/>
</dbReference>
<dbReference type="Proteomes" id="UP000436483">
    <property type="component" value="Unassembled WGS sequence"/>
</dbReference>
<evidence type="ECO:0000256" key="2">
    <source>
        <dbReference type="SAM" id="SignalP"/>
    </source>
</evidence>
<comment type="caution">
    <text evidence="4">The sequence shown here is derived from an EMBL/GenBank/DDBJ whole genome shotgun (WGS) entry which is preliminary data.</text>
</comment>
<organism evidence="4 5">
    <name type="scientific">Microvirga makkahensis</name>
    <dbReference type="NCBI Taxonomy" id="1128670"/>
    <lineage>
        <taxon>Bacteria</taxon>
        <taxon>Pseudomonadati</taxon>
        <taxon>Pseudomonadota</taxon>
        <taxon>Alphaproteobacteria</taxon>
        <taxon>Hyphomicrobiales</taxon>
        <taxon>Methylobacteriaceae</taxon>
        <taxon>Microvirga</taxon>
    </lineage>
</organism>
<dbReference type="SUPFAM" id="SSF103515">
    <property type="entry name" value="Autotransporter"/>
    <property type="match status" value="1"/>
</dbReference>
<gene>
    <name evidence="4" type="ORF">GR328_12410</name>
</gene>
<feature type="chain" id="PRO_5031081756" evidence="2">
    <location>
        <begin position="25"/>
        <end position="1053"/>
    </location>
</feature>
<dbReference type="PROSITE" id="PS51208">
    <property type="entry name" value="AUTOTRANSPORTER"/>
    <property type="match status" value="1"/>
</dbReference>
<evidence type="ECO:0000259" key="3">
    <source>
        <dbReference type="PROSITE" id="PS51208"/>
    </source>
</evidence>
<sequence>MNHTVYRASFVAALTVAHLTAAHAHTTSIGYETVAANALTFWYGTYHDPSEASAPEGSFRLVGPGGIPIDSPWTQYTTTKPGGLKDGDTNFYSADGLDALYPTNVDGRTVLTWQGAAFTNLAPGKYTFTYIPIANPSQAWAPINDAILSSTVTLIRADLAAPGSPRIDAGETVTQADPEATSDPVIFDGGTLKPATDTTINQYVSITSPGGTIDTSNGDVTLTNEIDGRGTLTKTGDGTLFITGNNTNTGGLNLNGGAVNVVSDANLGDPSAGLTFDGGTLQLGSSFEIASSRPITLNAGGGTIDTQANSTTISQSIAGPGGLTKTGAGTLTLSGNNTYAGNTTIAQGGILLTGSLVSDVSITPAGTLQVGDGTTAGDLTGAVANNGTLIFNQPADYDYTGALSGTGSLVKYGPGVLTLSGNYTYTGATVIRGGTVDLATTLDPSTDLVADAGTFDLGNRDQTVASLSGTGGTVALGGGTLTVNQGTDTTFGGDLSGTGAFVKSGTGQLTLTGDSSFAGSTLVDAGTLSVNGSLANSALTVDAGGTLGGNGTVGSIIAQANGVVAPAGDAIGVLRAAGPVTFQSRSIYQVHVNAAGENDRIVTGGPAVLNGGTVQVLAAQGNYAPMTTYTILTAADGVSGRFAGVTSNLVFLDPTLSYSADAVQLTMSRNNISFADVARTRNQVAAAGAAESLGFGNPVYDAVVQLDESTARTAFDQLSGEIHASTAGALFEESRLVRHAVLDRLVQGTRTVSVAAAYAADLPVEQAPSLIPVPATLAPQFGFWGQGFGSWGEAERTANTGKAERSMGGFLLGLDGGVGDTWRVGLAGGYSSSTVDLDARRSSASIDSYHAAIYGGTNFGNFALRLGGAYAWHDLDTTRTVSFPGFSDVLRADYRARTGQVFGELGYTLNLAAVSLEPFAGLAYINIDSDRFREQGGAASLTGPGASQDVTYSTLGLRFASTLATWETTALTARGMIGWRHAFGDVDPTAQLAFGAGSPFTVAGAPIAENSLVIETEIGINIGTSMTMGVSYDGQLAEDVQDHAVKGNFTVRF</sequence>
<dbReference type="Gene3D" id="2.40.128.130">
    <property type="entry name" value="Autotransporter beta-domain"/>
    <property type="match status" value="1"/>
</dbReference>
<dbReference type="InterPro" id="IPR051551">
    <property type="entry name" value="Autotransporter_adhesion"/>
</dbReference>
<dbReference type="InterPro" id="IPR036709">
    <property type="entry name" value="Autotransporte_beta_dom_sf"/>
</dbReference>
<evidence type="ECO:0000313" key="4">
    <source>
        <dbReference type="EMBL" id="MXQ12251.1"/>
    </source>
</evidence>
<accession>A0A7X3MS62</accession>
<dbReference type="InterPro" id="IPR005546">
    <property type="entry name" value="Autotransporte_beta"/>
</dbReference>
<dbReference type="SMART" id="SM00869">
    <property type="entry name" value="Autotransporter"/>
    <property type="match status" value="1"/>
</dbReference>
<dbReference type="InterPro" id="IPR006315">
    <property type="entry name" value="OM_autotransptr_brl_dom"/>
</dbReference>
<dbReference type="InterPro" id="IPR013425">
    <property type="entry name" value="Autotrns_rpt"/>
</dbReference>
<reference evidence="4 5" key="1">
    <citation type="submission" date="2019-12" db="EMBL/GenBank/DDBJ databases">
        <authorList>
            <person name="Yuan C.-G."/>
        </authorList>
    </citation>
    <scope>NUCLEOTIDE SEQUENCE [LARGE SCALE GENOMIC DNA]</scope>
    <source>
        <strain evidence="4 5">KCTC 23863</strain>
    </source>
</reference>
<keyword evidence="5" id="KW-1185">Reference proteome</keyword>
<evidence type="ECO:0000256" key="1">
    <source>
        <dbReference type="ARBA" id="ARBA00022729"/>
    </source>
</evidence>
<protein>
    <submittedName>
        <fullName evidence="4">Autotransporter domain-containing protein</fullName>
    </submittedName>
</protein>
<dbReference type="AlphaFoldDB" id="A0A7X3MS62"/>
<dbReference type="RefSeq" id="WP_160884830.1">
    <property type="nucleotide sequence ID" value="NZ_WURB01000007.1"/>
</dbReference>
<dbReference type="Pfam" id="PF12951">
    <property type="entry name" value="PATR"/>
    <property type="match status" value="4"/>
</dbReference>
<dbReference type="EMBL" id="WURB01000007">
    <property type="protein sequence ID" value="MXQ12251.1"/>
    <property type="molecule type" value="Genomic_DNA"/>
</dbReference>
<dbReference type="GO" id="GO:0019867">
    <property type="term" value="C:outer membrane"/>
    <property type="evidence" value="ECO:0007669"/>
    <property type="project" value="InterPro"/>
</dbReference>
<dbReference type="PANTHER" id="PTHR35037:SF3">
    <property type="entry name" value="C-TERMINAL REGION OF AIDA-LIKE PROTEIN"/>
    <property type="match status" value="1"/>
</dbReference>
<evidence type="ECO:0000313" key="5">
    <source>
        <dbReference type="Proteomes" id="UP000436483"/>
    </source>
</evidence>
<dbReference type="SUPFAM" id="SSF51126">
    <property type="entry name" value="Pectin lyase-like"/>
    <property type="match status" value="2"/>
</dbReference>
<dbReference type="Pfam" id="PF03797">
    <property type="entry name" value="Autotransporter"/>
    <property type="match status" value="1"/>
</dbReference>
<feature type="signal peptide" evidence="2">
    <location>
        <begin position="1"/>
        <end position="24"/>
    </location>
</feature>